<dbReference type="InterPro" id="IPR050228">
    <property type="entry name" value="Carboxylesterase_BioH"/>
</dbReference>
<dbReference type="InterPro" id="IPR026968">
    <property type="entry name" value="PcaD/CatD"/>
</dbReference>
<dbReference type="PANTHER" id="PTHR43194:SF2">
    <property type="entry name" value="PEROXISOMAL MEMBRANE PROTEIN LPX1"/>
    <property type="match status" value="1"/>
</dbReference>
<dbReference type="GO" id="GO:0047570">
    <property type="term" value="F:3-oxoadipate enol-lactonase activity"/>
    <property type="evidence" value="ECO:0007669"/>
    <property type="project" value="UniProtKB-EC"/>
</dbReference>
<evidence type="ECO:0000313" key="3">
    <source>
        <dbReference type="Proteomes" id="UP000306441"/>
    </source>
</evidence>
<dbReference type="PRINTS" id="PR00111">
    <property type="entry name" value="ABHYDROLASE"/>
</dbReference>
<reference evidence="2 3" key="1">
    <citation type="submission" date="2019-04" db="EMBL/GenBank/DDBJ databases">
        <title>Mesorhizobium composti sp. nov., isolated from compost.</title>
        <authorList>
            <person name="Lin S.-Y."/>
            <person name="Hameed A."/>
            <person name="Hsieh Y.-T."/>
            <person name="Young C.-C."/>
        </authorList>
    </citation>
    <scope>NUCLEOTIDE SEQUENCE [LARGE SCALE GENOMIC DNA]</scope>
    <source>
        <strain evidence="2 3">CC-YTH430</strain>
    </source>
</reference>
<dbReference type="EMBL" id="SSNY01000008">
    <property type="protein sequence ID" value="THF56347.1"/>
    <property type="molecule type" value="Genomic_DNA"/>
</dbReference>
<dbReference type="SUPFAM" id="SSF53474">
    <property type="entry name" value="alpha/beta-Hydrolases"/>
    <property type="match status" value="1"/>
</dbReference>
<gene>
    <name evidence="2" type="primary">pcaD</name>
    <name evidence="2" type="ORF">E6C48_14465</name>
</gene>
<accession>A0ABY2Q4U1</accession>
<dbReference type="InterPro" id="IPR000073">
    <property type="entry name" value="AB_hydrolase_1"/>
</dbReference>
<dbReference type="InterPro" id="IPR029058">
    <property type="entry name" value="AB_hydrolase_fold"/>
</dbReference>
<dbReference type="NCBIfam" id="TIGR02427">
    <property type="entry name" value="protocat_pcaD"/>
    <property type="match status" value="1"/>
</dbReference>
<feature type="domain" description="AB hydrolase-1" evidence="1">
    <location>
        <begin position="22"/>
        <end position="131"/>
    </location>
</feature>
<dbReference type="Pfam" id="PF00561">
    <property type="entry name" value="Abhydrolase_1"/>
    <property type="match status" value="1"/>
</dbReference>
<evidence type="ECO:0000259" key="1">
    <source>
        <dbReference type="Pfam" id="PF00561"/>
    </source>
</evidence>
<keyword evidence="2" id="KW-0378">Hydrolase</keyword>
<organism evidence="2 3">
    <name type="scientific">Ollibium composti</name>
    <dbReference type="NCBI Taxonomy" id="2675109"/>
    <lineage>
        <taxon>Bacteria</taxon>
        <taxon>Pseudomonadati</taxon>
        <taxon>Pseudomonadota</taxon>
        <taxon>Alphaproteobacteria</taxon>
        <taxon>Hyphomicrobiales</taxon>
        <taxon>Phyllobacteriaceae</taxon>
        <taxon>Ollibium</taxon>
    </lineage>
</organism>
<protein>
    <submittedName>
        <fullName evidence="2">3-oxoadipate enol-lactonase</fullName>
        <ecNumber evidence="2">3.1.1.24</ecNumber>
    </submittedName>
</protein>
<keyword evidence="3" id="KW-1185">Reference proteome</keyword>
<dbReference type="PANTHER" id="PTHR43194">
    <property type="entry name" value="HYDROLASE ALPHA/BETA FOLD FAMILY"/>
    <property type="match status" value="1"/>
</dbReference>
<dbReference type="RefSeq" id="WP_136358400.1">
    <property type="nucleotide sequence ID" value="NZ_SSNY01000008.1"/>
</dbReference>
<dbReference type="EC" id="3.1.1.24" evidence="2"/>
<proteinExistence type="predicted"/>
<dbReference type="Proteomes" id="UP000306441">
    <property type="component" value="Unassembled WGS sequence"/>
</dbReference>
<evidence type="ECO:0000313" key="2">
    <source>
        <dbReference type="EMBL" id="THF56347.1"/>
    </source>
</evidence>
<sequence>MAFVQANGLAFHVADSGGPEKPAIVFSNSLGSDFRIWQEVADRLGGRYRILLYDKRGHGLSDAPPGPYTIDDHTDDLLALLDHFGIANAAVVGVSVGGMIAQRLAARAPQRVKALVLCSTAVKIGTAESWAARVEAIQAGGIASIADAILVNWFTPGFRGERTADYAGWRNMLARMPVEGYNATCAALRDADLHVDAGGIAAPTLCVAGAHDGSTPPDLVRATADLIPGARFTVIGDAAHIPSVEAPGVLAELIDNHLREAGHG</sequence>
<comment type="caution">
    <text evidence="2">The sequence shown here is derived from an EMBL/GenBank/DDBJ whole genome shotgun (WGS) entry which is preliminary data.</text>
</comment>
<dbReference type="Gene3D" id="3.40.50.1820">
    <property type="entry name" value="alpha/beta hydrolase"/>
    <property type="match status" value="1"/>
</dbReference>
<name>A0ABY2Q4U1_9HYPH</name>